<protein>
    <submittedName>
        <fullName evidence="1">Uncharacterized protein</fullName>
    </submittedName>
</protein>
<gene>
    <name evidence="1" type="ORF">FWK35_00024210</name>
</gene>
<accession>A0A6G0Y855</accession>
<dbReference type="EMBL" id="VUJU01005588">
    <property type="protein sequence ID" value="KAF0750805.1"/>
    <property type="molecule type" value="Genomic_DNA"/>
</dbReference>
<organism evidence="1 2">
    <name type="scientific">Aphis craccivora</name>
    <name type="common">Cowpea aphid</name>
    <dbReference type="NCBI Taxonomy" id="307492"/>
    <lineage>
        <taxon>Eukaryota</taxon>
        <taxon>Metazoa</taxon>
        <taxon>Ecdysozoa</taxon>
        <taxon>Arthropoda</taxon>
        <taxon>Hexapoda</taxon>
        <taxon>Insecta</taxon>
        <taxon>Pterygota</taxon>
        <taxon>Neoptera</taxon>
        <taxon>Paraneoptera</taxon>
        <taxon>Hemiptera</taxon>
        <taxon>Sternorrhyncha</taxon>
        <taxon>Aphidomorpha</taxon>
        <taxon>Aphidoidea</taxon>
        <taxon>Aphididae</taxon>
        <taxon>Aphidini</taxon>
        <taxon>Aphis</taxon>
        <taxon>Aphis</taxon>
    </lineage>
</organism>
<evidence type="ECO:0000313" key="1">
    <source>
        <dbReference type="EMBL" id="KAF0750805.1"/>
    </source>
</evidence>
<sequence length="123" mass="13751">MLKAINLFEKDVSSANESQNTRKNDEILNDVAEIHSNISSSDDKCRPHAGRGLNHPAIIYGIQIENLLNEDIEYVDSTYEQTEQILNEIQLQNLGDGSIFTGIRCVAHTRGWTLLGGRPITEN</sequence>
<evidence type="ECO:0000313" key="2">
    <source>
        <dbReference type="Proteomes" id="UP000478052"/>
    </source>
</evidence>
<comment type="caution">
    <text evidence="1">The sequence shown here is derived from an EMBL/GenBank/DDBJ whole genome shotgun (WGS) entry which is preliminary data.</text>
</comment>
<keyword evidence="2" id="KW-1185">Reference proteome</keyword>
<reference evidence="1 2" key="1">
    <citation type="submission" date="2019-08" db="EMBL/GenBank/DDBJ databases">
        <title>Whole genome of Aphis craccivora.</title>
        <authorList>
            <person name="Voronova N.V."/>
            <person name="Shulinski R.S."/>
            <person name="Bandarenka Y.V."/>
            <person name="Zhorov D.G."/>
            <person name="Warner D."/>
        </authorList>
    </citation>
    <scope>NUCLEOTIDE SEQUENCE [LARGE SCALE GENOMIC DNA]</scope>
    <source>
        <strain evidence="1">180601</strain>
        <tissue evidence="1">Whole Body</tissue>
    </source>
</reference>
<dbReference type="AlphaFoldDB" id="A0A6G0Y855"/>
<dbReference type="Proteomes" id="UP000478052">
    <property type="component" value="Unassembled WGS sequence"/>
</dbReference>
<dbReference type="OrthoDB" id="10565853at2759"/>
<proteinExistence type="predicted"/>
<name>A0A6G0Y855_APHCR</name>